<organism evidence="2 4">
    <name type="scientific">Nelumbo nucifera</name>
    <name type="common">Sacred lotus</name>
    <dbReference type="NCBI Taxonomy" id="4432"/>
    <lineage>
        <taxon>Eukaryota</taxon>
        <taxon>Viridiplantae</taxon>
        <taxon>Streptophyta</taxon>
        <taxon>Embryophyta</taxon>
        <taxon>Tracheophyta</taxon>
        <taxon>Spermatophyta</taxon>
        <taxon>Magnoliopsida</taxon>
        <taxon>Proteales</taxon>
        <taxon>Nelumbonaceae</taxon>
        <taxon>Nelumbo</taxon>
    </lineage>
</organism>
<name>A0A822YMK8_NELNU</name>
<evidence type="ECO:0000313" key="2">
    <source>
        <dbReference type="EMBL" id="DAD32255.1"/>
    </source>
</evidence>
<gene>
    <name evidence="2" type="ORF">HUJ06_011106</name>
    <name evidence="3" type="ORF">HUJ06_011107</name>
</gene>
<sequence>MLSPINTNVFSPKNVDHSLLQASFGVPSPGRMSPRSMEPLSPGTRVIFRQRLS</sequence>
<dbReference type="EMBL" id="DUZY01000003">
    <property type="protein sequence ID" value="DAD32255.1"/>
    <property type="molecule type" value="Genomic_DNA"/>
</dbReference>
<evidence type="ECO:0000313" key="4">
    <source>
        <dbReference type="Proteomes" id="UP000607653"/>
    </source>
</evidence>
<evidence type="ECO:0000313" key="3">
    <source>
        <dbReference type="EMBL" id="DAD32256.1"/>
    </source>
</evidence>
<proteinExistence type="predicted"/>
<feature type="region of interest" description="Disordered" evidence="1">
    <location>
        <begin position="21"/>
        <end position="43"/>
    </location>
</feature>
<dbReference type="EMBL" id="DUZY01000003">
    <property type="protein sequence ID" value="DAD32256.1"/>
    <property type="molecule type" value="Genomic_DNA"/>
</dbReference>
<evidence type="ECO:0000256" key="1">
    <source>
        <dbReference type="SAM" id="MobiDB-lite"/>
    </source>
</evidence>
<accession>A0A822YMK8</accession>
<protein>
    <submittedName>
        <fullName evidence="2">Uncharacterized protein</fullName>
    </submittedName>
</protein>
<dbReference type="AlphaFoldDB" id="A0A822YMK8"/>
<keyword evidence="4" id="KW-1185">Reference proteome</keyword>
<comment type="caution">
    <text evidence="2">The sequence shown here is derived from an EMBL/GenBank/DDBJ whole genome shotgun (WGS) entry which is preliminary data.</text>
</comment>
<dbReference type="Proteomes" id="UP000607653">
    <property type="component" value="Unassembled WGS sequence"/>
</dbReference>
<reference evidence="2 4" key="1">
    <citation type="journal article" date="2020" name="Mol. Biol. Evol.">
        <title>Distinct Expression and Methylation Patterns for Genes with Different Fates following a Single Whole-Genome Duplication in Flowering Plants.</title>
        <authorList>
            <person name="Shi T."/>
            <person name="Rahmani R.S."/>
            <person name="Gugger P.F."/>
            <person name="Wang M."/>
            <person name="Li H."/>
            <person name="Zhang Y."/>
            <person name="Li Z."/>
            <person name="Wang Q."/>
            <person name="Van de Peer Y."/>
            <person name="Marchal K."/>
            <person name="Chen J."/>
        </authorList>
    </citation>
    <scope>NUCLEOTIDE SEQUENCE [LARGE SCALE GENOMIC DNA]</scope>
    <source>
        <tissue evidence="2">Leaf</tissue>
    </source>
</reference>